<keyword evidence="3" id="KW-0479">Metal-binding</keyword>
<keyword evidence="2 12" id="KW-0645">Protease</keyword>
<keyword evidence="4 8" id="KW-0863">Zinc-finger</keyword>
<gene>
    <name evidence="12" type="ORF">O6P43_019251</name>
</gene>
<dbReference type="Pfam" id="PF02902">
    <property type="entry name" value="Peptidase_C48"/>
    <property type="match status" value="1"/>
</dbReference>
<reference evidence="12" key="1">
    <citation type="journal article" date="2023" name="Science">
        <title>Elucidation of the pathway for biosynthesis of saponin adjuvants from the soapbark tree.</title>
        <authorList>
            <person name="Reed J."/>
            <person name="Orme A."/>
            <person name="El-Demerdash A."/>
            <person name="Owen C."/>
            <person name="Martin L.B.B."/>
            <person name="Misra R.C."/>
            <person name="Kikuchi S."/>
            <person name="Rejzek M."/>
            <person name="Martin A.C."/>
            <person name="Harkess A."/>
            <person name="Leebens-Mack J."/>
            <person name="Louveau T."/>
            <person name="Stephenson M.J."/>
            <person name="Osbourn A."/>
        </authorList>
    </citation>
    <scope>NUCLEOTIDE SEQUENCE</scope>
    <source>
        <strain evidence="12">S10</strain>
    </source>
</reference>
<dbReference type="PROSITE" id="PS50808">
    <property type="entry name" value="ZF_BED"/>
    <property type="match status" value="1"/>
</dbReference>
<comment type="similarity">
    <text evidence="1">Belongs to the peptidase C48 family.</text>
</comment>
<name>A0AAD7LHZ7_QUISA</name>
<proteinExistence type="inferred from homology"/>
<dbReference type="GO" id="GO:0008270">
    <property type="term" value="F:zinc ion binding"/>
    <property type="evidence" value="ECO:0007669"/>
    <property type="project" value="UniProtKB-KW"/>
</dbReference>
<feature type="compositionally biased region" description="Basic and acidic residues" evidence="9">
    <location>
        <begin position="263"/>
        <end position="275"/>
    </location>
</feature>
<dbReference type="PANTHER" id="PTHR12606:SF151">
    <property type="entry name" value="UBIQUITIN-LIKE PROTEASE FAMILY PROFILE DOMAIN-CONTAINING PROTEIN"/>
    <property type="match status" value="1"/>
</dbReference>
<dbReference type="PROSITE" id="PS50600">
    <property type="entry name" value="ULP_PROTEASE"/>
    <property type="match status" value="1"/>
</dbReference>
<accession>A0AAD7LHZ7</accession>
<feature type="region of interest" description="Disordered" evidence="9">
    <location>
        <begin position="263"/>
        <end position="286"/>
    </location>
</feature>
<evidence type="ECO:0000256" key="9">
    <source>
        <dbReference type="SAM" id="MobiDB-lite"/>
    </source>
</evidence>
<evidence type="ECO:0000259" key="10">
    <source>
        <dbReference type="PROSITE" id="PS50600"/>
    </source>
</evidence>
<evidence type="ECO:0000256" key="3">
    <source>
        <dbReference type="ARBA" id="ARBA00022723"/>
    </source>
</evidence>
<organism evidence="12 13">
    <name type="scientific">Quillaja saponaria</name>
    <name type="common">Soap bark tree</name>
    <dbReference type="NCBI Taxonomy" id="32244"/>
    <lineage>
        <taxon>Eukaryota</taxon>
        <taxon>Viridiplantae</taxon>
        <taxon>Streptophyta</taxon>
        <taxon>Embryophyta</taxon>
        <taxon>Tracheophyta</taxon>
        <taxon>Spermatophyta</taxon>
        <taxon>Magnoliopsida</taxon>
        <taxon>eudicotyledons</taxon>
        <taxon>Gunneridae</taxon>
        <taxon>Pentapetalae</taxon>
        <taxon>rosids</taxon>
        <taxon>fabids</taxon>
        <taxon>Fabales</taxon>
        <taxon>Quillajaceae</taxon>
        <taxon>Quillaja</taxon>
    </lineage>
</organism>
<evidence type="ECO:0000256" key="7">
    <source>
        <dbReference type="ARBA" id="ARBA00022833"/>
    </source>
</evidence>
<dbReference type="Gene3D" id="3.40.395.10">
    <property type="entry name" value="Adenoviral Proteinase, Chain A"/>
    <property type="match status" value="1"/>
</dbReference>
<dbReference type="InterPro" id="IPR038765">
    <property type="entry name" value="Papain-like_cys_pep_sf"/>
</dbReference>
<dbReference type="SUPFAM" id="SSF54001">
    <property type="entry name" value="Cysteine proteinases"/>
    <property type="match status" value="1"/>
</dbReference>
<keyword evidence="6" id="KW-0788">Thiol protease</keyword>
<dbReference type="PANTHER" id="PTHR12606">
    <property type="entry name" value="SENTRIN/SUMO-SPECIFIC PROTEASE"/>
    <property type="match status" value="1"/>
</dbReference>
<dbReference type="GO" id="GO:0005634">
    <property type="term" value="C:nucleus"/>
    <property type="evidence" value="ECO:0007669"/>
    <property type="project" value="TreeGrafter"/>
</dbReference>
<evidence type="ECO:0000313" key="13">
    <source>
        <dbReference type="Proteomes" id="UP001163823"/>
    </source>
</evidence>
<dbReference type="AlphaFoldDB" id="A0AAD7LHZ7"/>
<dbReference type="GO" id="GO:0016926">
    <property type="term" value="P:protein desumoylation"/>
    <property type="evidence" value="ECO:0007669"/>
    <property type="project" value="TreeGrafter"/>
</dbReference>
<dbReference type="EMBL" id="JARAOO010000008">
    <property type="protein sequence ID" value="KAJ7958539.1"/>
    <property type="molecule type" value="Genomic_DNA"/>
</dbReference>
<keyword evidence="5" id="KW-0378">Hydrolase</keyword>
<evidence type="ECO:0000256" key="8">
    <source>
        <dbReference type="PROSITE-ProRule" id="PRU00027"/>
    </source>
</evidence>
<evidence type="ECO:0000259" key="11">
    <source>
        <dbReference type="PROSITE" id="PS50808"/>
    </source>
</evidence>
<evidence type="ECO:0000256" key="5">
    <source>
        <dbReference type="ARBA" id="ARBA00022801"/>
    </source>
</evidence>
<evidence type="ECO:0000256" key="2">
    <source>
        <dbReference type="ARBA" id="ARBA00022670"/>
    </source>
</evidence>
<evidence type="ECO:0000256" key="6">
    <source>
        <dbReference type="ARBA" id="ARBA00022807"/>
    </source>
</evidence>
<feature type="compositionally biased region" description="Polar residues" evidence="9">
    <location>
        <begin position="76"/>
        <end position="86"/>
    </location>
</feature>
<dbReference type="KEGG" id="qsa:O6P43_019251"/>
<feature type="region of interest" description="Disordered" evidence="9">
    <location>
        <begin position="67"/>
        <end position="94"/>
    </location>
</feature>
<evidence type="ECO:0000313" key="12">
    <source>
        <dbReference type="EMBL" id="KAJ7958539.1"/>
    </source>
</evidence>
<evidence type="ECO:0000256" key="1">
    <source>
        <dbReference type="ARBA" id="ARBA00005234"/>
    </source>
</evidence>
<dbReference type="GO" id="GO:0006508">
    <property type="term" value="P:proteolysis"/>
    <property type="evidence" value="ECO:0007669"/>
    <property type="project" value="UniProtKB-KW"/>
</dbReference>
<dbReference type="GO" id="GO:0016929">
    <property type="term" value="F:deSUMOylase activity"/>
    <property type="evidence" value="ECO:0007669"/>
    <property type="project" value="TreeGrafter"/>
</dbReference>
<keyword evidence="7" id="KW-0862">Zinc</keyword>
<dbReference type="Proteomes" id="UP001163823">
    <property type="component" value="Chromosome 8"/>
</dbReference>
<sequence>MKKGVGGRPKSQFWEYVEKLADGRIRCKLCGLAFRGSGSRIKYHLNGIPGKGISRCPEFTTQIVKKKNEEEEKTTPRQSNSIQDVNTNKESENLESQPTYMYTPELDETLGLLLASPEDGLTYDMDIWYNKGVFLDDSVLEKNKAFSIDLNSGFVIPTCNISLHQTEDISLEKTYQDVGIQKESKNLESLPANISTKGTDEVGADILQYFEKDGFIGDICFKDLTGISNLSEACRIDIIETVFVIPTSNISLHQTEDISLEKTYPDAGTKKELENQKSPPTSKSCKGDLSVPFSVSHHVEEDDWKLIKYVFDPSSGPSNETLVSSSHFHLTRSEFTTLKPENFLDGMVINIVVDRLTDLGKKKSSLDWYLPLTFSTYVSNDLSGFKETVEQHKIRQNYMSRLADCEKIFIPIHTGPNLCGHFYLCVVRVKESIVEIWDSLPTYISRRVEEVKNILLGLDTIFMNDIKNNFYHGWSFAKFHIKMPENIPIQPNGYDCGMYVIKYMKLAEATKCPNFKFHSDEERLALALDILKGDINEKRDDLHNAVEAYYMLKREEDRQHAKGPLGSAMAERNLDSLISELHISNSESGVERFGENWKKLKRKMEKPESREVKVKKGLQWQELLTVKKRKREVENRSRNVEWRKNDVCLFQKTHEEGRGKDIGQLKKLVEEVELVVQEELPHMLTADDEAKFESQEHLLLTTKLVGDKFQKNNLKILEFLRNDKVVIIGVYGLWRGGESYSGYSYP</sequence>
<protein>
    <submittedName>
        <fullName evidence="12">Ubiquitin-like-specific protease</fullName>
    </submittedName>
</protein>
<feature type="domain" description="Ubiquitin-like protease family profile" evidence="10">
    <location>
        <begin position="328"/>
        <end position="507"/>
    </location>
</feature>
<dbReference type="InterPro" id="IPR003653">
    <property type="entry name" value="Peptidase_C48_C"/>
</dbReference>
<evidence type="ECO:0000256" key="4">
    <source>
        <dbReference type="ARBA" id="ARBA00022771"/>
    </source>
</evidence>
<comment type="caution">
    <text evidence="12">The sequence shown here is derived from an EMBL/GenBank/DDBJ whole genome shotgun (WGS) entry which is preliminary data.</text>
</comment>
<dbReference type="GO" id="GO:0003677">
    <property type="term" value="F:DNA binding"/>
    <property type="evidence" value="ECO:0007669"/>
    <property type="project" value="InterPro"/>
</dbReference>
<dbReference type="InterPro" id="IPR003656">
    <property type="entry name" value="Znf_BED"/>
</dbReference>
<keyword evidence="13" id="KW-1185">Reference proteome</keyword>
<feature type="domain" description="BED-type" evidence="11">
    <location>
        <begin position="8"/>
        <end position="63"/>
    </location>
</feature>